<dbReference type="Gene3D" id="1.20.5.30">
    <property type="match status" value="1"/>
</dbReference>
<dbReference type="InterPro" id="IPR019466">
    <property type="entry name" value="Matrilin_CC_trimer"/>
</dbReference>
<dbReference type="Gene3D" id="3.40.50.410">
    <property type="entry name" value="von Willebrand factor, type A domain"/>
    <property type="match status" value="1"/>
</dbReference>
<dbReference type="Pfam" id="PF10393">
    <property type="entry name" value="Matrilin_ccoil"/>
    <property type="match status" value="1"/>
</dbReference>
<evidence type="ECO:0000256" key="3">
    <source>
        <dbReference type="ARBA" id="ARBA00022536"/>
    </source>
</evidence>
<evidence type="ECO:0000313" key="11">
    <source>
        <dbReference type="Ensembl" id="ENSCCRP00015017448.1"/>
    </source>
</evidence>
<keyword evidence="4 9" id="KW-0732">Signal</keyword>
<dbReference type="SMART" id="SM00181">
    <property type="entry name" value="EGF"/>
    <property type="match status" value="1"/>
</dbReference>
<feature type="signal peptide" evidence="9">
    <location>
        <begin position="1"/>
        <end position="21"/>
    </location>
</feature>
<dbReference type="FunFam" id="3.40.50.410:FF:000018">
    <property type="entry name" value="Matrilin 1"/>
    <property type="match status" value="1"/>
</dbReference>
<dbReference type="Pfam" id="PF14670">
    <property type="entry name" value="FXa_inhibition"/>
    <property type="match status" value="1"/>
</dbReference>
<dbReference type="Pfam" id="PF00092">
    <property type="entry name" value="VWA"/>
    <property type="match status" value="1"/>
</dbReference>
<dbReference type="GO" id="GO:0005509">
    <property type="term" value="F:calcium ion binding"/>
    <property type="evidence" value="ECO:0007669"/>
    <property type="project" value="InterPro"/>
</dbReference>
<dbReference type="AlphaFoldDB" id="A0A8C1T8Q6"/>
<keyword evidence="3" id="KW-0245">EGF-like domain</keyword>
<evidence type="ECO:0000256" key="4">
    <source>
        <dbReference type="ARBA" id="ARBA00022729"/>
    </source>
</evidence>
<dbReference type="SUPFAM" id="SSF57196">
    <property type="entry name" value="EGF/Laminin"/>
    <property type="match status" value="1"/>
</dbReference>
<dbReference type="SUPFAM" id="SSF53300">
    <property type="entry name" value="vWA-like"/>
    <property type="match status" value="1"/>
</dbReference>
<dbReference type="SMART" id="SM00327">
    <property type="entry name" value="VWA"/>
    <property type="match status" value="1"/>
</dbReference>
<dbReference type="SMART" id="SM00179">
    <property type="entry name" value="EGF_CA"/>
    <property type="match status" value="1"/>
</dbReference>
<feature type="chain" id="PRO_5034336270" evidence="9">
    <location>
        <begin position="22"/>
        <end position="474"/>
    </location>
</feature>
<feature type="compositionally biased region" description="Low complexity" evidence="7">
    <location>
        <begin position="145"/>
        <end position="172"/>
    </location>
</feature>
<dbReference type="InterPro" id="IPR000742">
    <property type="entry name" value="EGF"/>
</dbReference>
<evidence type="ECO:0000313" key="12">
    <source>
        <dbReference type="Proteomes" id="UP000694700"/>
    </source>
</evidence>
<keyword evidence="8" id="KW-0472">Membrane</keyword>
<evidence type="ECO:0000256" key="9">
    <source>
        <dbReference type="SAM" id="SignalP"/>
    </source>
</evidence>
<reference evidence="11" key="1">
    <citation type="submission" date="2025-08" db="UniProtKB">
        <authorList>
            <consortium name="Ensembl"/>
        </authorList>
    </citation>
    <scope>IDENTIFICATION</scope>
</reference>
<evidence type="ECO:0000256" key="6">
    <source>
        <dbReference type="ARBA" id="ARBA00023157"/>
    </source>
</evidence>
<evidence type="ECO:0000256" key="2">
    <source>
        <dbReference type="ARBA" id="ARBA00022525"/>
    </source>
</evidence>
<evidence type="ECO:0000256" key="5">
    <source>
        <dbReference type="ARBA" id="ARBA00022737"/>
    </source>
</evidence>
<dbReference type="GO" id="GO:0031012">
    <property type="term" value="C:extracellular matrix"/>
    <property type="evidence" value="ECO:0007669"/>
    <property type="project" value="UniProtKB-ARBA"/>
</dbReference>
<keyword evidence="6" id="KW-1015">Disulfide bond</keyword>
<dbReference type="InterPro" id="IPR050525">
    <property type="entry name" value="ECM_Assembly_Org"/>
</dbReference>
<dbReference type="FunFam" id="2.10.25.10:FF:000871">
    <property type="entry name" value="Matrilin 3"/>
    <property type="match status" value="1"/>
</dbReference>
<keyword evidence="5" id="KW-0677">Repeat</keyword>
<evidence type="ECO:0000256" key="1">
    <source>
        <dbReference type="ARBA" id="ARBA00004613"/>
    </source>
</evidence>
<dbReference type="PRINTS" id="PR00453">
    <property type="entry name" value="VWFADOMAIN"/>
</dbReference>
<dbReference type="Ensembl" id="ENSCCRT00015018070.1">
    <property type="protein sequence ID" value="ENSCCRP00015017448.1"/>
    <property type="gene ID" value="ENSCCRG00015007626.1"/>
</dbReference>
<dbReference type="InterPro" id="IPR001881">
    <property type="entry name" value="EGF-like_Ca-bd_dom"/>
</dbReference>
<dbReference type="InterPro" id="IPR002035">
    <property type="entry name" value="VWF_A"/>
</dbReference>
<feature type="domain" description="VWFA" evidence="10">
    <location>
        <begin position="193"/>
        <end position="368"/>
    </location>
</feature>
<keyword evidence="8" id="KW-0812">Transmembrane</keyword>
<feature type="transmembrane region" description="Helical" evidence="8">
    <location>
        <begin position="45"/>
        <end position="64"/>
    </location>
</feature>
<evidence type="ECO:0000256" key="7">
    <source>
        <dbReference type="SAM" id="MobiDB-lite"/>
    </source>
</evidence>
<dbReference type="GO" id="GO:0005576">
    <property type="term" value="C:extracellular region"/>
    <property type="evidence" value="ECO:0007669"/>
    <property type="project" value="UniProtKB-SubCell"/>
</dbReference>
<evidence type="ECO:0000259" key="10">
    <source>
        <dbReference type="PROSITE" id="PS50234"/>
    </source>
</evidence>
<dbReference type="PANTHER" id="PTHR24020">
    <property type="entry name" value="COLLAGEN ALPHA"/>
    <property type="match status" value="1"/>
</dbReference>
<feature type="region of interest" description="Disordered" evidence="7">
    <location>
        <begin position="134"/>
        <end position="184"/>
    </location>
</feature>
<dbReference type="Proteomes" id="UP000694700">
    <property type="component" value="Unplaced"/>
</dbReference>
<evidence type="ECO:0000256" key="8">
    <source>
        <dbReference type="SAM" id="Phobius"/>
    </source>
</evidence>
<dbReference type="PANTHER" id="PTHR24020:SF12">
    <property type="entry name" value="MATRILIN-3"/>
    <property type="match status" value="1"/>
</dbReference>
<name>A0A8C1T8Q6_CYPCA</name>
<dbReference type="PROSITE" id="PS01186">
    <property type="entry name" value="EGF_2"/>
    <property type="match status" value="1"/>
</dbReference>
<dbReference type="FunFam" id="1.20.5.30:FF:000005">
    <property type="entry name" value="Matrilin 3b"/>
    <property type="match status" value="1"/>
</dbReference>
<sequence>MTCCICISVFCLSAFLMEAQGTYGPYLRNHNQLYGDRQISHFTPNMPFFFFFFFFLSFSTTHGFNHRFYSYHHRNPHQHHHQRPPWKGPPFIYHRPALPVRPIAPVHPVWSVVPTPPRIPVVLPVPTVPMPLTKVATLPPPPPTQTTTTTTTATTTTTTTTPVPVSTPHGTPAPAEPSTDPAPAQLCKSRPLDLVFIIDSSRSVRPAEFEKVKIFLSEMVDSLDIGSDATRVALVNYASTVNIEFLLKKFFSKAEVKQAFSRIDPLSAGTMTGLAIKTAMEQVFTESAGARPLKKNIGKVAIIVTDGRPQDKVEEVAAAARASGIEIYAVGVDRADMRSLKQMASQPLDDHVFYVETYGVIEKLTSKFRESLCGFDACALGHNCQHICVNNNASYFCKCREGYVINSDKKTCSKQTNEEARGDLTENACMCEAQIAFQRKVHNTIQSLTSDVFLNCYLLDDISNRVQQFDLRRA</sequence>
<dbReference type="InterPro" id="IPR036465">
    <property type="entry name" value="vWFA_dom_sf"/>
</dbReference>
<dbReference type="InterPro" id="IPR036337">
    <property type="entry name" value="Matrilin_CC_sf"/>
</dbReference>
<comment type="subcellular location">
    <subcellularLocation>
        <location evidence="1">Secreted</location>
    </subcellularLocation>
</comment>
<accession>A0A8C1T8Q6</accession>
<keyword evidence="2" id="KW-0964">Secreted</keyword>
<dbReference type="Gene3D" id="2.10.25.10">
    <property type="entry name" value="Laminin"/>
    <property type="match status" value="1"/>
</dbReference>
<keyword evidence="8" id="KW-1133">Transmembrane helix</keyword>
<dbReference type="PROSITE" id="PS50234">
    <property type="entry name" value="VWFA"/>
    <property type="match status" value="1"/>
</dbReference>
<dbReference type="SMART" id="SM01279">
    <property type="entry name" value="Matrilin_ccoil"/>
    <property type="match status" value="1"/>
</dbReference>
<protein>
    <submittedName>
        <fullName evidence="11">Matrilin 3b</fullName>
    </submittedName>
</protein>
<proteinExistence type="predicted"/>
<organism evidence="11 12">
    <name type="scientific">Cyprinus carpio</name>
    <name type="common">Common carp</name>
    <dbReference type="NCBI Taxonomy" id="7962"/>
    <lineage>
        <taxon>Eukaryota</taxon>
        <taxon>Metazoa</taxon>
        <taxon>Chordata</taxon>
        <taxon>Craniata</taxon>
        <taxon>Vertebrata</taxon>
        <taxon>Euteleostomi</taxon>
        <taxon>Actinopterygii</taxon>
        <taxon>Neopterygii</taxon>
        <taxon>Teleostei</taxon>
        <taxon>Ostariophysi</taxon>
        <taxon>Cypriniformes</taxon>
        <taxon>Cyprinidae</taxon>
        <taxon>Cyprininae</taxon>
        <taxon>Cyprinus</taxon>
    </lineage>
</organism>